<feature type="transmembrane region" description="Helical" evidence="8">
    <location>
        <begin position="295"/>
        <end position="313"/>
    </location>
</feature>
<evidence type="ECO:0000256" key="5">
    <source>
        <dbReference type="ARBA" id="ARBA00022970"/>
    </source>
</evidence>
<feature type="transmembrane region" description="Helical" evidence="8">
    <location>
        <begin position="389"/>
        <end position="408"/>
    </location>
</feature>
<proteinExistence type="inferred from homology"/>
<evidence type="ECO:0000256" key="2">
    <source>
        <dbReference type="ARBA" id="ARBA00007467"/>
    </source>
</evidence>
<keyword evidence="8" id="KW-0926">Vacuole</keyword>
<keyword evidence="3" id="KW-0813">Transport</keyword>
<evidence type="ECO:0000256" key="4">
    <source>
        <dbReference type="ARBA" id="ARBA00022692"/>
    </source>
</evidence>
<feature type="transmembrane region" description="Helical" evidence="8">
    <location>
        <begin position="363"/>
        <end position="383"/>
    </location>
</feature>
<comment type="caution">
    <text evidence="9">The sequence shown here is derived from an EMBL/GenBank/DDBJ whole genome shotgun (WGS) entry which is preliminary data.</text>
</comment>
<dbReference type="Pfam" id="PF02487">
    <property type="entry name" value="CLN3"/>
    <property type="match status" value="1"/>
</dbReference>
<evidence type="ECO:0000256" key="7">
    <source>
        <dbReference type="ARBA" id="ARBA00023136"/>
    </source>
</evidence>
<protein>
    <recommendedName>
        <fullName evidence="8">Protein BTN</fullName>
    </recommendedName>
</protein>
<dbReference type="SUPFAM" id="SSF103473">
    <property type="entry name" value="MFS general substrate transporter"/>
    <property type="match status" value="1"/>
</dbReference>
<organism evidence="9 10">
    <name type="scientific">Aspergillus sclerotialis</name>
    <dbReference type="NCBI Taxonomy" id="2070753"/>
    <lineage>
        <taxon>Eukaryota</taxon>
        <taxon>Fungi</taxon>
        <taxon>Dikarya</taxon>
        <taxon>Ascomycota</taxon>
        <taxon>Pezizomycotina</taxon>
        <taxon>Eurotiomycetes</taxon>
        <taxon>Eurotiomycetidae</taxon>
        <taxon>Eurotiales</taxon>
        <taxon>Aspergillaceae</taxon>
        <taxon>Aspergillus</taxon>
        <taxon>Aspergillus subgen. Polypaecilum</taxon>
    </lineage>
</organism>
<dbReference type="GO" id="GO:0012505">
    <property type="term" value="C:endomembrane system"/>
    <property type="evidence" value="ECO:0007669"/>
    <property type="project" value="UniProtKB-SubCell"/>
</dbReference>
<accession>A0A3A2ZRL2</accession>
<dbReference type="OrthoDB" id="5965864at2759"/>
<dbReference type="AlphaFoldDB" id="A0A3A2ZRL2"/>
<gene>
    <name evidence="9" type="ORF">PHISCL_05696</name>
</gene>
<evidence type="ECO:0000256" key="3">
    <source>
        <dbReference type="ARBA" id="ARBA00022448"/>
    </source>
</evidence>
<evidence type="ECO:0000256" key="8">
    <source>
        <dbReference type="RuleBase" id="RU361113"/>
    </source>
</evidence>
<dbReference type="GO" id="GO:0005774">
    <property type="term" value="C:vacuolar membrane"/>
    <property type="evidence" value="ECO:0007669"/>
    <property type="project" value="UniProtKB-SubCell"/>
</dbReference>
<feature type="transmembrane region" description="Helical" evidence="8">
    <location>
        <begin position="333"/>
        <end position="351"/>
    </location>
</feature>
<comment type="subcellular location">
    <subcellularLocation>
        <location evidence="1">Endomembrane system</location>
        <topology evidence="1">Multi-pass membrane protein</topology>
    </subcellularLocation>
    <subcellularLocation>
        <location evidence="8">Vacuole membrane</location>
        <topology evidence="8">Multi-pass membrane protein</topology>
    </subcellularLocation>
</comment>
<feature type="transmembrane region" description="Helical" evidence="8">
    <location>
        <begin position="102"/>
        <end position="124"/>
    </location>
</feature>
<feature type="transmembrane region" description="Helical" evidence="8">
    <location>
        <begin position="196"/>
        <end position="214"/>
    </location>
</feature>
<dbReference type="GO" id="GO:0051453">
    <property type="term" value="P:regulation of intracellular pH"/>
    <property type="evidence" value="ECO:0007669"/>
    <property type="project" value="TreeGrafter"/>
</dbReference>
<keyword evidence="5" id="KW-0029">Amino-acid transport</keyword>
<reference evidence="10" key="1">
    <citation type="submission" date="2017-02" db="EMBL/GenBank/DDBJ databases">
        <authorList>
            <person name="Tafer H."/>
            <person name="Lopandic K."/>
        </authorList>
    </citation>
    <scope>NUCLEOTIDE SEQUENCE [LARGE SCALE GENOMIC DNA]</scope>
    <source>
        <strain evidence="10">CBS 366.77</strain>
    </source>
</reference>
<evidence type="ECO:0000313" key="10">
    <source>
        <dbReference type="Proteomes" id="UP000266188"/>
    </source>
</evidence>
<dbReference type="EMBL" id="MVGC01000194">
    <property type="protein sequence ID" value="RJE21954.1"/>
    <property type="molecule type" value="Genomic_DNA"/>
</dbReference>
<keyword evidence="7 8" id="KW-0472">Membrane</keyword>
<name>A0A3A2ZRL2_9EURO</name>
<feature type="transmembrane region" description="Helical" evidence="8">
    <location>
        <begin position="75"/>
        <end position="95"/>
    </location>
</feature>
<dbReference type="InterPro" id="IPR018460">
    <property type="entry name" value="Battenin_disease_Cln3_subgr"/>
</dbReference>
<keyword evidence="10" id="KW-1185">Reference proteome</keyword>
<evidence type="ECO:0000256" key="6">
    <source>
        <dbReference type="ARBA" id="ARBA00022989"/>
    </source>
</evidence>
<keyword evidence="6 8" id="KW-1133">Transmembrane helix</keyword>
<dbReference type="InterPro" id="IPR003492">
    <property type="entry name" value="Battenin_disease_Cln3"/>
</dbReference>
<dbReference type="GO" id="GO:0006865">
    <property type="term" value="P:amino acid transport"/>
    <property type="evidence" value="ECO:0007669"/>
    <property type="project" value="UniProtKB-KW"/>
</dbReference>
<keyword evidence="4 8" id="KW-0812">Transmembrane</keyword>
<evidence type="ECO:0000256" key="1">
    <source>
        <dbReference type="ARBA" id="ARBA00004127"/>
    </source>
</evidence>
<dbReference type="PIRSF" id="PIRSF015974">
    <property type="entry name" value="CLN3_BTN1"/>
    <property type="match status" value="1"/>
</dbReference>
<dbReference type="Proteomes" id="UP000266188">
    <property type="component" value="Unassembled WGS sequence"/>
</dbReference>
<sequence length="467" mass="50707">MPEAPTPEESPMLPLPGSPDSSWARFRERLKATFSGADPRVCVAFWLFGLINNVIYVIILSAALDLVGPSIPKGVVLLADVIPSFGTKLIAPYFIHVVPYSIRVAIFVFLSAMGMLLVALSPAYTDGGTISTKIAGIIMASLASGGGELSFLGMTHFYGPFSLASWGSGTGAAGLVGAGAYALATNSLGFSVKATLLVSACLPALMVVSFFIILPRAPLRFQSPVRSGYQAVEEEERLAVEHSIDPNDSDAVGQGEANNLLRSIHGNDGGKPMQAGQGPLEWKTLKANLRRAKGLFFPFMLPLLLVFIAEYTINQGVSPTLLFPLKDSPFTRFRSFYPAYNAIYQVGVFISRSSTPFFRIHNLYFPSWLQVFNLILLTLHALFDFIPSVYLVFVIVFWEGLLGGLVYVNTFAEIGDRVPQEDREFSLGATTVSDSAGICIAGFISMGVEVWLCNWQVGHGRDYCQRT</sequence>
<dbReference type="PANTHER" id="PTHR10981:SF0">
    <property type="entry name" value="BATTENIN"/>
    <property type="match status" value="1"/>
</dbReference>
<dbReference type="PANTHER" id="PTHR10981">
    <property type="entry name" value="BATTENIN"/>
    <property type="match status" value="1"/>
</dbReference>
<dbReference type="STRING" id="2070753.A0A3A2ZRL2"/>
<evidence type="ECO:0000313" key="9">
    <source>
        <dbReference type="EMBL" id="RJE21954.1"/>
    </source>
</evidence>
<feature type="transmembrane region" description="Helical" evidence="8">
    <location>
        <begin position="41"/>
        <end position="63"/>
    </location>
</feature>
<dbReference type="PRINTS" id="PR01315">
    <property type="entry name" value="BATTENIN"/>
</dbReference>
<feature type="transmembrane region" description="Helical" evidence="8">
    <location>
        <begin position="130"/>
        <end position="151"/>
    </location>
</feature>
<dbReference type="InterPro" id="IPR036259">
    <property type="entry name" value="MFS_trans_sf"/>
</dbReference>
<feature type="transmembrane region" description="Helical" evidence="8">
    <location>
        <begin position="163"/>
        <end position="184"/>
    </location>
</feature>
<comment type="similarity">
    <text evidence="2 8">Belongs to the battenin family.</text>
</comment>